<dbReference type="GO" id="GO:0045944">
    <property type="term" value="P:positive regulation of transcription by RNA polymerase II"/>
    <property type="evidence" value="ECO:0007669"/>
    <property type="project" value="TreeGrafter"/>
</dbReference>
<organism evidence="3 4">
    <name type="scientific">Spiroplasma tabanidicola</name>
    <dbReference type="NCBI Taxonomy" id="324079"/>
    <lineage>
        <taxon>Bacteria</taxon>
        <taxon>Bacillati</taxon>
        <taxon>Mycoplasmatota</taxon>
        <taxon>Mollicutes</taxon>
        <taxon>Entomoplasmatales</taxon>
        <taxon>Spiroplasmataceae</taxon>
        <taxon>Spiroplasma</taxon>
    </lineage>
</organism>
<feature type="transmembrane region" description="Helical" evidence="2">
    <location>
        <begin position="322"/>
        <end position="348"/>
    </location>
</feature>
<feature type="region of interest" description="Disordered" evidence="1">
    <location>
        <begin position="1"/>
        <end position="21"/>
    </location>
</feature>
<feature type="transmembrane region" description="Helical" evidence="2">
    <location>
        <begin position="38"/>
        <end position="61"/>
    </location>
</feature>
<keyword evidence="2" id="KW-0472">Membrane</keyword>
<keyword evidence="2" id="KW-0812">Transmembrane</keyword>
<dbReference type="OrthoDB" id="9844746at2"/>
<gene>
    <name evidence="3" type="ORF">STABA_v1c05110</name>
</gene>
<dbReference type="InterPro" id="IPR051647">
    <property type="entry name" value="Mediator_comp_sub12"/>
</dbReference>
<evidence type="ECO:0000256" key="1">
    <source>
        <dbReference type="SAM" id="MobiDB-lite"/>
    </source>
</evidence>
<evidence type="ECO:0000313" key="4">
    <source>
        <dbReference type="Proteomes" id="UP000424468"/>
    </source>
</evidence>
<proteinExistence type="predicted"/>
<dbReference type="KEGG" id="stab:STABA_v1c05110"/>
<evidence type="ECO:0000313" key="3">
    <source>
        <dbReference type="EMBL" id="QGS51874.1"/>
    </source>
</evidence>
<keyword evidence="2" id="KW-1133">Transmembrane helix</keyword>
<protein>
    <submittedName>
        <fullName evidence="3">Uncharacterized protein</fullName>
    </submittedName>
</protein>
<dbReference type="RefSeq" id="WP_156006274.1">
    <property type="nucleotide sequence ID" value="NZ_CP046276.1"/>
</dbReference>
<accession>A0A6I6CD19</accession>
<dbReference type="PANTHER" id="PTHR46007:SF8">
    <property type="entry name" value="C2H2-TYPE DOMAIN-CONTAINING PROTEIN"/>
    <property type="match status" value="1"/>
</dbReference>
<sequence>MIQQQYQYPPQYPQQQMPPQKPVRVKIKRRRRVIFRGWIRRFLAFFLLFTTILYTFGSFVLTVPGMGLESQKFIKDIEQKTLNLFPQGKYVITAYKTDDEKDRKPENETGLYEIAADSSVRMSFVNDIVSAIDFNDGAMLKNKDMYEQFANDWYKEYWSSKIDNKEDIDLHDVAVDLIKFDKAAAAKFFLYGYTNVGIKWMVKKNGIKELYSKDVYREVTKQQTVVNQSLYESKMQTKRDSLTGALSVIKSPGTNLINNKIWFINQQIESIKLAINNKWLHNQIIGPVMGRIFKGSLTDKDLPKKLTIDDLYSPWFTQGLTWLKWGTSLIFTCILILPLGLTASGFLFKRERGYTKKEKKQRARAKKVKFKESVGGPVVNNVTDKINKPVTLLQPNLTTNSTQVLSTQTLNKTQVMQKPVINNSKNITTKSLNQNTGQMNNNQRPLNNQMQNNMQRPMNQMPYNNQQLNQFNNQRPTNHPVGQMNNNQRPLNNQMQNNMQRPMNQMPYNNQQQNQFNNQRPTNHPVGQMNNFQRPLNNQMQNNMQRPMNQMPYNNQQQNQFNNQRPMQTQNLNNSNVNQTSNFEDNN</sequence>
<dbReference type="EMBL" id="CP046276">
    <property type="protein sequence ID" value="QGS51874.1"/>
    <property type="molecule type" value="Genomic_DNA"/>
</dbReference>
<name>A0A6I6CD19_9MOLU</name>
<dbReference type="Proteomes" id="UP000424468">
    <property type="component" value="Chromosome"/>
</dbReference>
<feature type="region of interest" description="Disordered" evidence="1">
    <location>
        <begin position="566"/>
        <end position="587"/>
    </location>
</feature>
<feature type="compositionally biased region" description="Low complexity" evidence="1">
    <location>
        <begin position="1"/>
        <end position="18"/>
    </location>
</feature>
<dbReference type="AlphaFoldDB" id="A0A6I6CD19"/>
<dbReference type="PANTHER" id="PTHR46007">
    <property type="entry name" value="MEDIATOR OF RNA POLYMERASE II TRANSCRIPTION SUBUNIT 12"/>
    <property type="match status" value="1"/>
</dbReference>
<evidence type="ECO:0000256" key="2">
    <source>
        <dbReference type="SAM" id="Phobius"/>
    </source>
</evidence>
<reference evidence="3 4" key="1">
    <citation type="submission" date="2019-11" db="EMBL/GenBank/DDBJ databases">
        <title>Complete genome sequence of Spiroplasma tabanidicola TAUS-1 (DSM 22603).</title>
        <authorList>
            <person name="Huang C.-T."/>
            <person name="Lin Y.-C."/>
            <person name="Kuo C.-H."/>
        </authorList>
    </citation>
    <scope>NUCLEOTIDE SEQUENCE [LARGE SCALE GENOMIC DNA]</scope>
    <source>
        <strain evidence="3 4">TAUS-1</strain>
    </source>
</reference>
<keyword evidence="4" id="KW-1185">Reference proteome</keyword>